<dbReference type="UniPathway" id="UPA00344"/>
<dbReference type="AlphaFoldDB" id="A0A1L3GLN6"/>
<proteinExistence type="predicted"/>
<evidence type="ECO:0000256" key="3">
    <source>
        <dbReference type="ARBA" id="ARBA00013491"/>
    </source>
</evidence>
<feature type="domain" description="MoaB/Mog" evidence="7">
    <location>
        <begin position="10"/>
        <end position="153"/>
    </location>
</feature>
<evidence type="ECO:0000259" key="7">
    <source>
        <dbReference type="SMART" id="SM00852"/>
    </source>
</evidence>
<comment type="catalytic activity">
    <reaction evidence="5">
        <text>molybdopterin + ATP + H(+) = adenylyl-molybdopterin + diphosphate</text>
        <dbReference type="Rhea" id="RHEA:31331"/>
        <dbReference type="ChEBI" id="CHEBI:15378"/>
        <dbReference type="ChEBI" id="CHEBI:30616"/>
        <dbReference type="ChEBI" id="CHEBI:33019"/>
        <dbReference type="ChEBI" id="CHEBI:58698"/>
        <dbReference type="ChEBI" id="CHEBI:62727"/>
        <dbReference type="EC" id="2.7.7.75"/>
    </reaction>
</comment>
<sequence length="166" mass="17809">MSQTGNFAIGILTLSDKGSRGEREDISGQVIREMVTPLGSIQEYQVVADDLEQIVATLVDWTDAKKLDLILTTGGTGMSPRDVTPEATLRVIDWQIPGMAEAMRSSSMQITPHAMLSRALAGVRGETMIINLPGSPKGVRENLAVVLPALEHGILKLKGDPSDCAR</sequence>
<dbReference type="OrthoDB" id="9784492at2"/>
<dbReference type="RefSeq" id="WP_072282539.1">
    <property type="nucleotide sequence ID" value="NZ_CP015519.1"/>
</dbReference>
<dbReference type="GO" id="GO:0006777">
    <property type="term" value="P:Mo-molybdopterin cofactor biosynthetic process"/>
    <property type="evidence" value="ECO:0007669"/>
    <property type="project" value="UniProtKB-KW"/>
</dbReference>
<dbReference type="STRING" id="1842532.A7E78_01095"/>
<dbReference type="InterPro" id="IPR001453">
    <property type="entry name" value="MoaB/Mog_dom"/>
</dbReference>
<evidence type="ECO:0000313" key="8">
    <source>
        <dbReference type="EMBL" id="APG26578.1"/>
    </source>
</evidence>
<evidence type="ECO:0000256" key="2">
    <source>
        <dbReference type="ARBA" id="ARBA00012509"/>
    </source>
</evidence>
<dbReference type="NCBIfam" id="TIGR00177">
    <property type="entry name" value="molyb_syn"/>
    <property type="match status" value="1"/>
</dbReference>
<gene>
    <name evidence="8" type="ORF">A7E78_01095</name>
</gene>
<dbReference type="KEGG" id="pef:A7E78_01095"/>
<dbReference type="EC" id="2.7.7.75" evidence="2"/>
<comment type="pathway">
    <text evidence="1">Cofactor biosynthesis; molybdopterin biosynthesis.</text>
</comment>
<accession>A0A1L3GLN6</accession>
<dbReference type="Pfam" id="PF00994">
    <property type="entry name" value="MoCF_biosynth"/>
    <property type="match status" value="1"/>
</dbReference>
<evidence type="ECO:0000256" key="1">
    <source>
        <dbReference type="ARBA" id="ARBA00005046"/>
    </source>
</evidence>
<comment type="function">
    <text evidence="6">Catalyzes the adenylation of molybdopterin as part of the biosynthesis of the molybdenum-cofactor.</text>
</comment>
<dbReference type="InterPro" id="IPR036425">
    <property type="entry name" value="MoaB/Mog-like_dom_sf"/>
</dbReference>
<dbReference type="SUPFAM" id="SSF53218">
    <property type="entry name" value="Molybdenum cofactor biosynthesis proteins"/>
    <property type="match status" value="1"/>
</dbReference>
<dbReference type="GO" id="GO:0061598">
    <property type="term" value="F:molybdopterin adenylyltransferase activity"/>
    <property type="evidence" value="ECO:0007669"/>
    <property type="project" value="UniProtKB-EC"/>
</dbReference>
<keyword evidence="9" id="KW-1185">Reference proteome</keyword>
<dbReference type="Gene3D" id="3.40.980.10">
    <property type="entry name" value="MoaB/Mog-like domain"/>
    <property type="match status" value="1"/>
</dbReference>
<dbReference type="InterPro" id="IPR008284">
    <property type="entry name" value="MoCF_biosynth_CS"/>
</dbReference>
<dbReference type="CDD" id="cd00886">
    <property type="entry name" value="MogA_MoaB"/>
    <property type="match status" value="1"/>
</dbReference>
<protein>
    <recommendedName>
        <fullName evidence="3">Molybdopterin adenylyltransferase</fullName>
        <ecNumber evidence="2">2.7.7.75</ecNumber>
    </recommendedName>
</protein>
<evidence type="ECO:0000256" key="4">
    <source>
        <dbReference type="ARBA" id="ARBA00023150"/>
    </source>
</evidence>
<dbReference type="PROSITE" id="PS01078">
    <property type="entry name" value="MOCF_BIOSYNTHESIS_1"/>
    <property type="match status" value="1"/>
</dbReference>
<dbReference type="SMART" id="SM00852">
    <property type="entry name" value="MoCF_biosynth"/>
    <property type="match status" value="1"/>
</dbReference>
<dbReference type="PANTHER" id="PTHR43764:SF1">
    <property type="entry name" value="MOLYBDOPTERIN MOLYBDOTRANSFERASE"/>
    <property type="match status" value="1"/>
</dbReference>
<evidence type="ECO:0000256" key="6">
    <source>
        <dbReference type="ARBA" id="ARBA00058212"/>
    </source>
</evidence>
<reference evidence="8 9" key="1">
    <citation type="journal article" date="2017" name="Genome Announc.">
        <title>Complete Genome Sequences of Two Acetylene-Fermenting Pelobacter acetylenicus Strains.</title>
        <authorList>
            <person name="Sutton J.M."/>
            <person name="Baesman S.M."/>
            <person name="Fierst J.L."/>
            <person name="Poret-Peterson A.T."/>
            <person name="Oremland R.S."/>
            <person name="Dunlap D.S."/>
            <person name="Akob D.M."/>
        </authorList>
    </citation>
    <scope>NUCLEOTIDE SEQUENCE [LARGE SCALE GENOMIC DNA]</scope>
    <source>
        <strain evidence="8 9">SFB93</strain>
    </source>
</reference>
<evidence type="ECO:0000313" key="9">
    <source>
        <dbReference type="Proteomes" id="UP000182517"/>
    </source>
</evidence>
<dbReference type="Proteomes" id="UP000182517">
    <property type="component" value="Chromosome"/>
</dbReference>
<evidence type="ECO:0000256" key="5">
    <source>
        <dbReference type="ARBA" id="ARBA00051131"/>
    </source>
</evidence>
<organism evidence="8 9">
    <name type="scientific">Syntrophotalea acetylenivorans</name>
    <dbReference type="NCBI Taxonomy" id="1842532"/>
    <lineage>
        <taxon>Bacteria</taxon>
        <taxon>Pseudomonadati</taxon>
        <taxon>Thermodesulfobacteriota</taxon>
        <taxon>Desulfuromonadia</taxon>
        <taxon>Desulfuromonadales</taxon>
        <taxon>Syntrophotaleaceae</taxon>
        <taxon>Syntrophotalea</taxon>
    </lineage>
</organism>
<keyword evidence="4" id="KW-0501">Molybdenum cofactor biosynthesis</keyword>
<dbReference type="InterPro" id="IPR051920">
    <property type="entry name" value="MPT_Adenylyltrnsfr/MoaC-Rel"/>
</dbReference>
<dbReference type="EMBL" id="CP015519">
    <property type="protein sequence ID" value="APG26578.1"/>
    <property type="molecule type" value="Genomic_DNA"/>
</dbReference>
<name>A0A1L3GLN6_9BACT</name>
<dbReference type="PANTHER" id="PTHR43764">
    <property type="entry name" value="MOLYBDENUM COFACTOR BIOSYNTHESIS"/>
    <property type="match status" value="1"/>
</dbReference>